<dbReference type="EMBL" id="JRPE02000015">
    <property type="protein sequence ID" value="TLD91366.1"/>
    <property type="molecule type" value="Genomic_DNA"/>
</dbReference>
<evidence type="ECO:0000256" key="1">
    <source>
        <dbReference type="SAM" id="SignalP"/>
    </source>
</evidence>
<evidence type="ECO:0000313" key="2">
    <source>
        <dbReference type="EMBL" id="TLD91366.1"/>
    </source>
</evidence>
<dbReference type="Proteomes" id="UP000029921">
    <property type="component" value="Unassembled WGS sequence"/>
</dbReference>
<keyword evidence="3" id="KW-1185">Reference proteome</keyword>
<evidence type="ECO:0008006" key="4">
    <source>
        <dbReference type="Google" id="ProtNLM"/>
    </source>
</evidence>
<comment type="caution">
    <text evidence="2">The sequence shown here is derived from an EMBL/GenBank/DDBJ whole genome shotgun (WGS) entry which is preliminary data.</text>
</comment>
<keyword evidence="1" id="KW-0732">Signal</keyword>
<proteinExistence type="predicted"/>
<protein>
    <recommendedName>
        <fullName evidence="4">Type-F conjugative transfer system pilin assembly protein TrbC</fullName>
    </recommendedName>
</protein>
<reference evidence="2 3" key="1">
    <citation type="journal article" date="2014" name="Genome Announc.">
        <title>Draft genome sequences of eight enterohepatic helicobacter species isolated from both laboratory and wild rodents.</title>
        <authorList>
            <person name="Sheh A."/>
            <person name="Shen Z."/>
            <person name="Fox J.G."/>
        </authorList>
    </citation>
    <scope>NUCLEOTIDE SEQUENCE [LARGE SCALE GENOMIC DNA]</scope>
    <source>
        <strain evidence="2 3">MIT 96-1001</strain>
    </source>
</reference>
<dbReference type="InterPro" id="IPR019106">
    <property type="entry name" value="T4SS_TrbC"/>
</dbReference>
<sequence>METKRLLCRSNKMLRYLLLTACICSFGFAQGKTIQEIREQLMTPKQLQVYKEKKELLAKSQKKVFTIFYLTSSSMGAKAASGFSNSLQKLIDKKVQVQGFVVLNGFPDNFKTYLQDAIKEAKNTDAIIKIHPLIFREFKLKRVPAYALGYCHEGENFAFKECEIKYLIKGDMALSDVFRRIGDIDKSYTDYYFKMIDPN</sequence>
<dbReference type="AlphaFoldDB" id="A0A4U8SWT9"/>
<name>A0A4U8SWT9_9HELI</name>
<dbReference type="Pfam" id="PF09673">
    <property type="entry name" value="TrbC_Ftype"/>
    <property type="match status" value="1"/>
</dbReference>
<accession>A0A4U8SWT9</accession>
<feature type="signal peptide" evidence="1">
    <location>
        <begin position="1"/>
        <end position="29"/>
    </location>
</feature>
<gene>
    <name evidence="2" type="ORF">LS74_008980</name>
</gene>
<feature type="chain" id="PRO_5020468011" description="Type-F conjugative transfer system pilin assembly protein TrbC" evidence="1">
    <location>
        <begin position="30"/>
        <end position="199"/>
    </location>
</feature>
<organism evidence="2 3">
    <name type="scientific">Helicobacter magdeburgensis</name>
    <dbReference type="NCBI Taxonomy" id="471858"/>
    <lineage>
        <taxon>Bacteria</taxon>
        <taxon>Pseudomonadati</taxon>
        <taxon>Campylobacterota</taxon>
        <taxon>Epsilonproteobacteria</taxon>
        <taxon>Campylobacterales</taxon>
        <taxon>Helicobacteraceae</taxon>
        <taxon>Helicobacter</taxon>
    </lineage>
</organism>
<evidence type="ECO:0000313" key="3">
    <source>
        <dbReference type="Proteomes" id="UP000029921"/>
    </source>
</evidence>